<dbReference type="PANTHER" id="PTHR11774:SF6">
    <property type="entry name" value="PROTEIN FARNESYLTRANSFERASE SUBUNIT BETA"/>
    <property type="match status" value="1"/>
</dbReference>
<dbReference type="Gene3D" id="1.50.10.20">
    <property type="match status" value="1"/>
</dbReference>
<dbReference type="GO" id="GO:0004660">
    <property type="term" value="F:protein farnesyltransferase activity"/>
    <property type="evidence" value="ECO:0007669"/>
    <property type="project" value="UniProtKB-UniRule"/>
</dbReference>
<keyword evidence="4 9" id="KW-0637">Prenyltransferase</keyword>
<evidence type="ECO:0000256" key="3">
    <source>
        <dbReference type="ARBA" id="ARBA00015798"/>
    </source>
</evidence>
<dbReference type="InterPro" id="IPR008930">
    <property type="entry name" value="Terpenoid_cyclase/PrenylTrfase"/>
</dbReference>
<reference evidence="11" key="1">
    <citation type="submission" date="2022-07" db="EMBL/GenBank/DDBJ databases">
        <title>Fungi with potential for degradation of polypropylene.</title>
        <authorList>
            <person name="Gostincar C."/>
        </authorList>
    </citation>
    <scope>NUCLEOTIDE SEQUENCE</scope>
    <source>
        <strain evidence="11">EXF-13308</strain>
    </source>
</reference>
<accession>A0AA38VHK9</accession>
<name>A0AA38VHK9_9PEZI</name>
<evidence type="ECO:0000313" key="12">
    <source>
        <dbReference type="Proteomes" id="UP001174694"/>
    </source>
</evidence>
<dbReference type="InterPro" id="IPR001330">
    <property type="entry name" value="Prenyltrans"/>
</dbReference>
<dbReference type="InterPro" id="IPR026872">
    <property type="entry name" value="FTB"/>
</dbReference>
<comment type="cofactor">
    <cofactor evidence="9">
        <name>Zn(2+)</name>
        <dbReference type="ChEBI" id="CHEBI:29105"/>
    </cofactor>
    <text evidence="9">Binds 1 zinc ion per subunit.</text>
</comment>
<dbReference type="FunFam" id="1.50.10.20:FF:000014">
    <property type="entry name" value="Protein farnesyltransferase subunit beta"/>
    <property type="match status" value="1"/>
</dbReference>
<evidence type="ECO:0000256" key="2">
    <source>
        <dbReference type="ARBA" id="ARBA00012702"/>
    </source>
</evidence>
<comment type="subunit">
    <text evidence="9">Heterodimer of an alpha and a beta subunit.</text>
</comment>
<dbReference type="EC" id="2.5.1.58" evidence="2 9"/>
<evidence type="ECO:0000256" key="8">
    <source>
        <dbReference type="ARBA" id="ARBA00022833"/>
    </source>
</evidence>
<keyword evidence="7" id="KW-0677">Repeat</keyword>
<dbReference type="AlphaFoldDB" id="A0AA38VHK9"/>
<evidence type="ECO:0000256" key="9">
    <source>
        <dbReference type="RuleBase" id="RU365056"/>
    </source>
</evidence>
<dbReference type="EMBL" id="JANBVO010000006">
    <property type="protein sequence ID" value="KAJ9151414.1"/>
    <property type="molecule type" value="Genomic_DNA"/>
</dbReference>
<dbReference type="InterPro" id="IPR045089">
    <property type="entry name" value="PGGT1B-like"/>
</dbReference>
<comment type="function">
    <text evidence="9">Catalyzes the transfer of a farnesyl moiety from farnesyl diphosphate to a cysteine at the fourth position from the C-terminus of several proteins. The beta subunit is responsible for peptide-binding.</text>
</comment>
<dbReference type="Pfam" id="PF00432">
    <property type="entry name" value="Prenyltrans"/>
    <property type="match status" value="1"/>
</dbReference>
<dbReference type="Proteomes" id="UP001174694">
    <property type="component" value="Unassembled WGS sequence"/>
</dbReference>
<keyword evidence="5 9" id="KW-0808">Transferase</keyword>
<dbReference type="GO" id="GO:0097354">
    <property type="term" value="P:prenylation"/>
    <property type="evidence" value="ECO:0007669"/>
    <property type="project" value="UniProtKB-UniRule"/>
</dbReference>
<keyword evidence="12" id="KW-1185">Reference proteome</keyword>
<keyword evidence="6 9" id="KW-0479">Metal-binding</keyword>
<dbReference type="GO" id="GO:0008270">
    <property type="term" value="F:zinc ion binding"/>
    <property type="evidence" value="ECO:0007669"/>
    <property type="project" value="UniProtKB-UniRule"/>
</dbReference>
<dbReference type="GO" id="GO:0005965">
    <property type="term" value="C:protein farnesyltransferase complex"/>
    <property type="evidence" value="ECO:0007669"/>
    <property type="project" value="UniProtKB-UniRule"/>
</dbReference>
<comment type="caution">
    <text evidence="11">The sequence shown here is derived from an EMBL/GenBank/DDBJ whole genome shotgun (WGS) entry which is preliminary data.</text>
</comment>
<evidence type="ECO:0000313" key="11">
    <source>
        <dbReference type="EMBL" id="KAJ9151414.1"/>
    </source>
</evidence>
<dbReference type="SUPFAM" id="SSF48239">
    <property type="entry name" value="Terpenoid cyclases/Protein prenyltransferases"/>
    <property type="match status" value="1"/>
</dbReference>
<evidence type="ECO:0000256" key="7">
    <source>
        <dbReference type="ARBA" id="ARBA00022737"/>
    </source>
</evidence>
<feature type="domain" description="Prenyltransferase alpha-alpha toroid" evidence="10">
    <location>
        <begin position="52"/>
        <end position="435"/>
    </location>
</feature>
<evidence type="ECO:0000256" key="1">
    <source>
        <dbReference type="ARBA" id="ARBA00010497"/>
    </source>
</evidence>
<evidence type="ECO:0000259" key="10">
    <source>
        <dbReference type="Pfam" id="PF00432"/>
    </source>
</evidence>
<proteinExistence type="inferred from homology"/>
<dbReference type="PANTHER" id="PTHR11774">
    <property type="entry name" value="GERANYLGERANYL TRANSFERASE TYPE BETA SUBUNIT"/>
    <property type="match status" value="1"/>
</dbReference>
<evidence type="ECO:0000256" key="6">
    <source>
        <dbReference type="ARBA" id="ARBA00022723"/>
    </source>
</evidence>
<keyword evidence="8 9" id="KW-0862">Zinc</keyword>
<comment type="similarity">
    <text evidence="1 9">Belongs to the protein prenyltransferase subunit beta family.</text>
</comment>
<organism evidence="11 12">
    <name type="scientific">Pleurostoma richardsiae</name>
    <dbReference type="NCBI Taxonomy" id="41990"/>
    <lineage>
        <taxon>Eukaryota</taxon>
        <taxon>Fungi</taxon>
        <taxon>Dikarya</taxon>
        <taxon>Ascomycota</taxon>
        <taxon>Pezizomycotina</taxon>
        <taxon>Sordariomycetes</taxon>
        <taxon>Sordariomycetidae</taxon>
        <taxon>Calosphaeriales</taxon>
        <taxon>Pleurostomataceae</taxon>
        <taxon>Pleurostoma</taxon>
    </lineage>
</organism>
<gene>
    <name evidence="11" type="ORF">NKR23_g3259</name>
</gene>
<comment type="catalytic activity">
    <reaction evidence="9">
        <text>L-cysteinyl-[protein] + (2E,6E)-farnesyl diphosphate = S-(2E,6E)-farnesyl-L-cysteinyl-[protein] + diphosphate</text>
        <dbReference type="Rhea" id="RHEA:13345"/>
        <dbReference type="Rhea" id="RHEA-COMP:10131"/>
        <dbReference type="Rhea" id="RHEA-COMP:11535"/>
        <dbReference type="ChEBI" id="CHEBI:29950"/>
        <dbReference type="ChEBI" id="CHEBI:33019"/>
        <dbReference type="ChEBI" id="CHEBI:86019"/>
        <dbReference type="ChEBI" id="CHEBI:175763"/>
    </reaction>
</comment>
<protein>
    <recommendedName>
        <fullName evidence="3 9">Protein farnesyltransferase subunit beta</fullName>
        <shortName evidence="9">FTase-beta</shortName>
        <ecNumber evidence="2 9">2.5.1.58</ecNumber>
    </recommendedName>
</protein>
<sequence length="453" mass="49538">MIPDLFTSPPLVRDDLETTTSVAQDEVVESCLPYLSGDHDEYDCNDHGVPHLDRKRHAKFLRTNLGKLPAPFIAADASRPWFLFWCLNGLSIMGEDISSYRGSLIETAASMQNETGGFGGGNGQLSHLATTYAVVLALALVGGEDVYNVVDRRALWRWLCRLKQPDGGFLMSVGGEEDIRGAYCATVLISLLGLPLDLTPESPAWTASGEATLFAGLPDYARRCQTFEGGIAEQPNAKEAHGAYAFCALGCLSMLDGPDRIIPEYLDVPRLISWLSSRQYAPEGGFSGRTNKLVDGCYSHWVGGCWPLVESILSVSSGVTGSASKQRLAAYGQSLFSREGLIRYILCCCQDQTKRGGLRDKPGRPSDAYHTCYVLSGLSSAQHKWTLEPPVSADSEGATLVDPVLPQWKVSAYTEEVQIFDEQDRVNPVHPVYTIPERCVTEMKSYFAAKQGF</sequence>
<evidence type="ECO:0000256" key="4">
    <source>
        <dbReference type="ARBA" id="ARBA00022602"/>
    </source>
</evidence>
<evidence type="ECO:0000256" key="5">
    <source>
        <dbReference type="ARBA" id="ARBA00022679"/>
    </source>
</evidence>
<dbReference type="CDD" id="cd02893">
    <property type="entry name" value="FTase"/>
    <property type="match status" value="1"/>
</dbReference>